<accession>A0A085WRD4</accession>
<evidence type="ECO:0000256" key="6">
    <source>
        <dbReference type="ARBA" id="ARBA00022833"/>
    </source>
</evidence>
<proteinExistence type="inferred from homology"/>
<dbReference type="FunFam" id="3.30.479.10:FF:000001">
    <property type="entry name" value="6-carboxy-5,6,7,8-tetrahydropterin synthase"/>
    <property type="match status" value="1"/>
</dbReference>
<reference evidence="12 13" key="1">
    <citation type="submission" date="2014-04" db="EMBL/GenBank/DDBJ databases">
        <title>Genome assembly of Hyalangium minutum DSM 14724.</title>
        <authorList>
            <person name="Sharma G."/>
            <person name="Subramanian S."/>
        </authorList>
    </citation>
    <scope>NUCLEOTIDE SEQUENCE [LARGE SCALE GENOMIC DNA]</scope>
    <source>
        <strain evidence="12 13">DSM 14724</strain>
    </source>
</reference>
<dbReference type="GO" id="GO:0008616">
    <property type="term" value="P:tRNA queuosine(34) biosynthetic process"/>
    <property type="evidence" value="ECO:0007669"/>
    <property type="project" value="UniProtKB-KW"/>
</dbReference>
<evidence type="ECO:0000256" key="2">
    <source>
        <dbReference type="ARBA" id="ARBA00008900"/>
    </source>
</evidence>
<dbReference type="GO" id="GO:0046872">
    <property type="term" value="F:metal ion binding"/>
    <property type="evidence" value="ECO:0007669"/>
    <property type="project" value="UniProtKB-KW"/>
</dbReference>
<dbReference type="Gene3D" id="3.30.479.10">
    <property type="entry name" value="6-pyruvoyl tetrahydropterin synthase/QueD"/>
    <property type="match status" value="1"/>
</dbReference>
<dbReference type="InterPro" id="IPR007115">
    <property type="entry name" value="6-PTP_synth/QueD"/>
</dbReference>
<dbReference type="Proteomes" id="UP000028725">
    <property type="component" value="Unassembled WGS sequence"/>
</dbReference>
<feature type="binding site" evidence="11">
    <location>
        <position position="28"/>
    </location>
    <ligand>
        <name>Zn(2+)</name>
        <dbReference type="ChEBI" id="CHEBI:29105"/>
    </ligand>
</feature>
<keyword evidence="4 9" id="KW-0479">Metal-binding</keyword>
<dbReference type="UniPathway" id="UPA00391"/>
<dbReference type="SUPFAM" id="SSF55620">
    <property type="entry name" value="Tetrahydrobiopterin biosynthesis enzymes-like"/>
    <property type="match status" value="1"/>
</dbReference>
<keyword evidence="5 9" id="KW-0671">Queuosine biosynthesis</keyword>
<dbReference type="InterPro" id="IPR038418">
    <property type="entry name" value="6-PTP_synth/QueD_sf"/>
</dbReference>
<keyword evidence="6 9" id="KW-0862">Zinc</keyword>
<evidence type="ECO:0000256" key="8">
    <source>
        <dbReference type="ARBA" id="ARBA00048807"/>
    </source>
</evidence>
<dbReference type="PATRIC" id="fig|394096.3.peg.1771"/>
<comment type="pathway">
    <text evidence="1 9">Purine metabolism; 7-cyano-7-deazaguanine biosynthesis.</text>
</comment>
<gene>
    <name evidence="12" type="ORF">DB31_5289</name>
</gene>
<feature type="active site" description="Charge relay system" evidence="10">
    <location>
        <position position="68"/>
    </location>
</feature>
<keyword evidence="13" id="KW-1185">Reference proteome</keyword>
<dbReference type="GO" id="GO:0070497">
    <property type="term" value="F:6-carboxytetrahydropterin synthase activity"/>
    <property type="evidence" value="ECO:0007669"/>
    <property type="project" value="UniProtKB-EC"/>
</dbReference>
<dbReference type="PIRSF" id="PIRSF006113">
    <property type="entry name" value="PTP_synth"/>
    <property type="match status" value="1"/>
</dbReference>
<evidence type="ECO:0000256" key="10">
    <source>
        <dbReference type="PIRSR" id="PIRSR006113-1"/>
    </source>
</evidence>
<evidence type="ECO:0000256" key="3">
    <source>
        <dbReference type="ARBA" id="ARBA00018141"/>
    </source>
</evidence>
<dbReference type="STRING" id="394096.DB31_5289"/>
<evidence type="ECO:0000313" key="12">
    <source>
        <dbReference type="EMBL" id="KFE70247.1"/>
    </source>
</evidence>
<organism evidence="12 13">
    <name type="scientific">Hyalangium minutum</name>
    <dbReference type="NCBI Taxonomy" id="394096"/>
    <lineage>
        <taxon>Bacteria</taxon>
        <taxon>Pseudomonadati</taxon>
        <taxon>Myxococcota</taxon>
        <taxon>Myxococcia</taxon>
        <taxon>Myxococcales</taxon>
        <taxon>Cystobacterineae</taxon>
        <taxon>Archangiaceae</taxon>
        <taxon>Hyalangium</taxon>
    </lineage>
</organism>
<dbReference type="PANTHER" id="PTHR12589:SF7">
    <property type="entry name" value="6-PYRUVOYL TETRAHYDROBIOPTERIN SYNTHASE"/>
    <property type="match status" value="1"/>
</dbReference>
<evidence type="ECO:0000256" key="5">
    <source>
        <dbReference type="ARBA" id="ARBA00022785"/>
    </source>
</evidence>
<evidence type="ECO:0000256" key="9">
    <source>
        <dbReference type="PIRNR" id="PIRNR006113"/>
    </source>
</evidence>
<feature type="active site" description="Proton acceptor" evidence="10">
    <location>
        <position position="24"/>
    </location>
</feature>
<evidence type="ECO:0000256" key="7">
    <source>
        <dbReference type="ARBA" id="ARBA00023239"/>
    </source>
</evidence>
<dbReference type="NCBIfam" id="TIGR03367">
    <property type="entry name" value="queuosine_QueD"/>
    <property type="match status" value="1"/>
</dbReference>
<feature type="binding site" evidence="11">
    <location>
        <position position="13"/>
    </location>
    <ligand>
        <name>Zn(2+)</name>
        <dbReference type="ChEBI" id="CHEBI:29105"/>
    </ligand>
</feature>
<sequence>MEIFKAFTFEAAHRLPFTPEGHKCRRLHGHSFSVEIHIRGAVDPQVGWIRDFADLKAAFQPLHETLDHHYLNEVPGLENPTSENLARWIWQRLKPSLPELSSVVVRETCTSGCIYAGEDEGRG</sequence>
<protein>
    <recommendedName>
        <fullName evidence="3 9">6-carboxy-5,6,7,8-tetrahydropterin synthase</fullName>
        <ecNumber evidence="9">4.-.-.-</ecNumber>
    </recommendedName>
</protein>
<comment type="similarity">
    <text evidence="2 9">Belongs to the PTPS family. QueD subfamily.</text>
</comment>
<evidence type="ECO:0000313" key="13">
    <source>
        <dbReference type="Proteomes" id="UP000028725"/>
    </source>
</evidence>
<evidence type="ECO:0000256" key="1">
    <source>
        <dbReference type="ARBA" id="ARBA00005061"/>
    </source>
</evidence>
<comment type="catalytic activity">
    <reaction evidence="8 9">
        <text>7,8-dihydroneopterin 3'-triphosphate + H2O = 6-carboxy-5,6,7,8-tetrahydropterin + triphosphate + acetaldehyde + 2 H(+)</text>
        <dbReference type="Rhea" id="RHEA:27966"/>
        <dbReference type="ChEBI" id="CHEBI:15343"/>
        <dbReference type="ChEBI" id="CHEBI:15377"/>
        <dbReference type="ChEBI" id="CHEBI:15378"/>
        <dbReference type="ChEBI" id="CHEBI:18036"/>
        <dbReference type="ChEBI" id="CHEBI:58462"/>
        <dbReference type="ChEBI" id="CHEBI:61032"/>
        <dbReference type="EC" id="4.1.2.50"/>
    </reaction>
</comment>
<evidence type="ECO:0000256" key="11">
    <source>
        <dbReference type="PIRSR" id="PIRSR006113-2"/>
    </source>
</evidence>
<dbReference type="EC" id="4.-.-.-" evidence="9"/>
<feature type="active site" description="Charge relay system" evidence="10">
    <location>
        <position position="107"/>
    </location>
</feature>
<dbReference type="PANTHER" id="PTHR12589">
    <property type="entry name" value="PYRUVOYL TETRAHYDROBIOPTERIN SYNTHASE"/>
    <property type="match status" value="1"/>
</dbReference>
<comment type="cofactor">
    <cofactor evidence="9 11">
        <name>Zn(2+)</name>
        <dbReference type="ChEBI" id="CHEBI:29105"/>
    </cofactor>
    <text evidence="9 11">Binds 1 zinc ion per subunit.</text>
</comment>
<dbReference type="EMBL" id="JMCB01000003">
    <property type="protein sequence ID" value="KFE70247.1"/>
    <property type="molecule type" value="Genomic_DNA"/>
</dbReference>
<dbReference type="RefSeq" id="WP_044185083.1">
    <property type="nucleotide sequence ID" value="NZ_JMCB01000003.1"/>
</dbReference>
<comment type="caution">
    <text evidence="12">The sequence shown here is derived from an EMBL/GenBank/DDBJ whole genome shotgun (WGS) entry which is preliminary data.</text>
</comment>
<dbReference type="OrthoDB" id="9804698at2"/>
<evidence type="ECO:0000256" key="4">
    <source>
        <dbReference type="ARBA" id="ARBA00022723"/>
    </source>
</evidence>
<keyword evidence="7 9" id="KW-0456">Lyase</keyword>
<name>A0A085WRD4_9BACT</name>
<dbReference type="Pfam" id="PF01242">
    <property type="entry name" value="PTPS"/>
    <property type="match status" value="1"/>
</dbReference>
<dbReference type="AlphaFoldDB" id="A0A085WRD4"/>
<feature type="binding site" evidence="11">
    <location>
        <position position="30"/>
    </location>
    <ligand>
        <name>Zn(2+)</name>
        <dbReference type="ChEBI" id="CHEBI:29105"/>
    </ligand>
</feature>